<feature type="coiled-coil region" evidence="1">
    <location>
        <begin position="1157"/>
        <end position="1194"/>
    </location>
</feature>
<feature type="compositionally biased region" description="Basic and acidic residues" evidence="2">
    <location>
        <begin position="1042"/>
        <end position="1084"/>
    </location>
</feature>
<feature type="compositionally biased region" description="Basic residues" evidence="2">
    <location>
        <begin position="47"/>
        <end position="56"/>
    </location>
</feature>
<feature type="compositionally biased region" description="Acidic residues" evidence="2">
    <location>
        <begin position="1011"/>
        <end position="1028"/>
    </location>
</feature>
<feature type="compositionally biased region" description="Polar residues" evidence="2">
    <location>
        <begin position="990"/>
        <end position="1010"/>
    </location>
</feature>
<feature type="region of interest" description="Disordered" evidence="2">
    <location>
        <begin position="330"/>
        <end position="387"/>
    </location>
</feature>
<proteinExistence type="predicted"/>
<dbReference type="InterPro" id="IPR012921">
    <property type="entry name" value="SPOC_C"/>
</dbReference>
<comment type="caution">
    <text evidence="4">The sequence shown here is derived from an EMBL/GenBank/DDBJ whole genome shotgun (WGS) entry which is preliminary data.</text>
</comment>
<feature type="region of interest" description="Disordered" evidence="2">
    <location>
        <begin position="165"/>
        <end position="201"/>
    </location>
</feature>
<feature type="compositionally biased region" description="Polar residues" evidence="2">
    <location>
        <begin position="1681"/>
        <end position="1695"/>
    </location>
</feature>
<evidence type="ECO:0000313" key="5">
    <source>
        <dbReference type="Proteomes" id="UP000316079"/>
    </source>
</evidence>
<evidence type="ECO:0000256" key="1">
    <source>
        <dbReference type="SAM" id="Coils"/>
    </source>
</evidence>
<keyword evidence="5" id="KW-1185">Reference proteome</keyword>
<reference evidence="4 5" key="1">
    <citation type="journal article" date="2019" name="Sci. Data">
        <title>Hybrid genome assembly and annotation of Danionella translucida.</title>
        <authorList>
            <person name="Kadobianskyi M."/>
            <person name="Schulze L."/>
            <person name="Schuelke M."/>
            <person name="Judkewitz B."/>
        </authorList>
    </citation>
    <scope>NUCLEOTIDE SEQUENCE [LARGE SCALE GENOMIC DNA]</scope>
    <source>
        <strain evidence="4 5">Bolton</strain>
    </source>
</reference>
<feature type="compositionally biased region" description="Basic residues" evidence="2">
    <location>
        <begin position="1366"/>
        <end position="1383"/>
    </location>
</feature>
<feature type="compositionally biased region" description="Low complexity" evidence="2">
    <location>
        <begin position="617"/>
        <end position="630"/>
    </location>
</feature>
<feature type="region of interest" description="Disordered" evidence="2">
    <location>
        <begin position="507"/>
        <end position="568"/>
    </location>
</feature>
<feature type="compositionally biased region" description="Polar residues" evidence="2">
    <location>
        <begin position="1440"/>
        <end position="1451"/>
    </location>
</feature>
<feature type="compositionally biased region" description="Polar residues" evidence="2">
    <location>
        <begin position="1789"/>
        <end position="1806"/>
    </location>
</feature>
<feature type="compositionally biased region" description="Basic and acidic residues" evidence="2">
    <location>
        <begin position="1334"/>
        <end position="1365"/>
    </location>
</feature>
<name>A0A553RE19_9TELE</name>
<evidence type="ECO:0000313" key="4">
    <source>
        <dbReference type="EMBL" id="TRZ00426.1"/>
    </source>
</evidence>
<gene>
    <name evidence="4" type="ORF">DNTS_005261</name>
</gene>
<dbReference type="Proteomes" id="UP000316079">
    <property type="component" value="Unassembled WGS sequence"/>
</dbReference>
<evidence type="ECO:0000256" key="2">
    <source>
        <dbReference type="SAM" id="MobiDB-lite"/>
    </source>
</evidence>
<feature type="region of interest" description="Disordered" evidence="2">
    <location>
        <begin position="985"/>
        <end position="1085"/>
    </location>
</feature>
<feature type="compositionally biased region" description="Basic and acidic residues" evidence="2">
    <location>
        <begin position="1471"/>
        <end position="1483"/>
    </location>
</feature>
<feature type="compositionally biased region" description="Basic and acidic residues" evidence="2">
    <location>
        <begin position="1257"/>
        <end position="1276"/>
    </location>
</feature>
<feature type="compositionally biased region" description="Basic and acidic residues" evidence="2">
    <location>
        <begin position="82"/>
        <end position="101"/>
    </location>
</feature>
<dbReference type="PANTHER" id="PTHR11477">
    <property type="entry name" value="TRANSCRIPTION FACTOR S-II ZINC FINGER DOMAIN-CONTAINING PROTEIN"/>
    <property type="match status" value="1"/>
</dbReference>
<feature type="compositionally biased region" description="Basic and acidic residues" evidence="2">
    <location>
        <begin position="178"/>
        <end position="193"/>
    </location>
</feature>
<dbReference type="GO" id="GO:0006351">
    <property type="term" value="P:DNA-templated transcription"/>
    <property type="evidence" value="ECO:0007669"/>
    <property type="project" value="TreeGrafter"/>
</dbReference>
<dbReference type="EMBL" id="SRMA01024431">
    <property type="protein sequence ID" value="TRZ00426.1"/>
    <property type="molecule type" value="Genomic_DNA"/>
</dbReference>
<protein>
    <recommendedName>
        <fullName evidence="3">Spen paralogue and orthologue SPOC C-terminal domain-containing protein</fullName>
    </recommendedName>
</protein>
<organism evidence="4 5">
    <name type="scientific">Danionella cerebrum</name>
    <dbReference type="NCBI Taxonomy" id="2873325"/>
    <lineage>
        <taxon>Eukaryota</taxon>
        <taxon>Metazoa</taxon>
        <taxon>Chordata</taxon>
        <taxon>Craniata</taxon>
        <taxon>Vertebrata</taxon>
        <taxon>Euteleostomi</taxon>
        <taxon>Actinopterygii</taxon>
        <taxon>Neopterygii</taxon>
        <taxon>Teleostei</taxon>
        <taxon>Ostariophysi</taxon>
        <taxon>Cypriniformes</taxon>
        <taxon>Danionidae</taxon>
        <taxon>Danioninae</taxon>
        <taxon>Danionella</taxon>
    </lineage>
</organism>
<dbReference type="Pfam" id="PF07744">
    <property type="entry name" value="SPOC"/>
    <property type="match status" value="1"/>
</dbReference>
<feature type="compositionally biased region" description="Polar residues" evidence="2">
    <location>
        <begin position="1407"/>
        <end position="1427"/>
    </location>
</feature>
<feature type="compositionally biased region" description="Basic and acidic residues" evidence="2">
    <location>
        <begin position="335"/>
        <end position="346"/>
    </location>
</feature>
<feature type="compositionally biased region" description="Polar residues" evidence="2">
    <location>
        <begin position="1299"/>
        <end position="1308"/>
    </location>
</feature>
<feature type="region of interest" description="Disordered" evidence="2">
    <location>
        <begin position="1206"/>
        <end position="1231"/>
    </location>
</feature>
<feature type="region of interest" description="Disordered" evidence="2">
    <location>
        <begin position="1769"/>
        <end position="1806"/>
    </location>
</feature>
<sequence>MEEEGSCTEVMTKTWGFRRSTLARREFMEAVGFVDSSPAMQQPSGRGRGRGRGRGKRSAEGTVASQAPKRGRGGQGHVLSSRNDHSSSEGVSAEERASDRAEDSDDLNLIEIRKRAVARRSQELRQAAEENVGLTQHETQRMLDGGGDLLAERSYVAAAGLVESARSRRTADGSGDQQKTKDPEEETVSRADHNGSVSCSDTNQECAGVTEACGLLLPDDKDQDSRGKNVIFSKAEISSSFESQMDALLHEEKETKLEASPQCIGPGCSNDALPESVYCGHQCIVQHAAMAAKTLHEPKDVRKCAASPSLVGEKRSFLAKLFKVKINKTPPQTEHVTKQEELKEDPPCSDGITDAVQPAPPAEHKADSSSNTPPGKPPDCLVTVSCSENPPPLPPAAAAVAMKKSTPGRAKKTMPASPRLGLLKEALSQRALPSLNKSFEEPTTSLQSAKASKELVFGSSCSRQAVTPHASPLLIRQTLRRSLSKELCLQALRGGVPSARLIDLSRQGVTEESTVESEPAHQTSLKSESLSPPPPEKPATSRGGDSPSTASASEYEASRRNQPGPLDSSEHRCLTFDINCKLCPDHKPQIKLKDRPKTEKASWVVRVTDEALDLLEPNPSEIESPASPSAEEIDTPAQPAEFCPVVIPPVPLISISGRDPRKAQYQRTLASSHSTPIQPLQPSSKESPKETQAAHVPVPLPPAAPKSILMKPSHSSVHSSYSATMRRVDCVNGTQQFLSKQIIMWKGFLNMPNVSKFVTKGYLISGSADFLKEDLPDTIHIGGRILPQTVWEYVNVIKTSDAKELSLIRFHPSSEEEEVAYVSLFSYFNSRRRFGVVSNVCKHLKDLYLIPLCSKQSLPSVLLPIEGPGLEDDHPNLIMGLAVSQKPKRPDELSLNAVEKKSESLICEESINPSICDLGKHQIKTGDAEISNLYQSLPTFQASSSTLCGLSSMSKPNEVTSVDLHKDSSNPTPLQTILNTLFGSKKQESPEVNQSLSAETLQHVSRPNNTEDLEEDDDDIPYDPEDYDPASASVPLTPVQASEHKEPTIEADHLDERPYDPEDDRPYDPEDDRPYDLDDDRPYDPEEEYSAVVGLEPLRNNLARVSEEPTVNSEVPYDPEDETLFQEMQNYLATDTLPAQSCSSEEKSSNGKETVTCVELSEQQKILEELNRQIEEQKKQLEEQTETLRLQREAIGFSMAHFSVSNALMSPPPQFGRDEDEPEKTFQNEIQIKDPRIYGKINQDLTFFEVESEVMDKECGLRKSSADETEKFEPCSKKMALVSENSLPNEESQKHKSKSSPLENTSKSGDSRRSTSSSHTSSRRSRHDHRSHRNERASSHRRNSERSLKESSERHHRKTPSDGHPSRPRHRDRSSSKKRHHHRDSSPSRYRSRSHYSTDSRRRGASSLENTIQAQRTDQQETESGPESSQHKSDSKQSSNYSEQSVQLQKSTFKHKQLVEVQQEAPLSTRQEADQDHRLETPRKGSHPVSNKSHDQNQHFSGLSDMFPHETVSLSKQGPLLLSGTTGYGEGLRRQFPKIQPPSTQPLHDQLNLSEPCQADQKRAFPSFNRWNYPETDHIRSRGHPQRGAHSQYQNASLSDNLRCRPFGPDYKGQSCATSAKEGAPDAKLYKACVPPLPEQGVHEDISAHVRMGPRPGTKGFFSPLVPRKFPQHASLRENKSQSGNSFQSECTSYTNNNEQQIPNCHKNYVDDVEGRMQACFPRQSSTLSRNPVHRDIHRHLEGQQFTDNERKHKGEQNFEFRGRQGFFTRDRNMNPTQREGCGDLRRPFSNQDADAPSSGFSPGNRCLNQRDISCFGQPRQSFEFRQKQTDAVPLRLLGPLLPTPPRGPINQSIPRGRRQPSQ</sequence>
<feature type="region of interest" description="Disordered" evidence="2">
    <location>
        <begin position="31"/>
        <end position="103"/>
    </location>
</feature>
<dbReference type="STRING" id="623744.A0A553RE19"/>
<feature type="compositionally biased region" description="Basic residues" evidence="2">
    <location>
        <begin position="1321"/>
        <end position="1333"/>
    </location>
</feature>
<feature type="compositionally biased region" description="Polar residues" evidence="2">
    <location>
        <begin position="665"/>
        <end position="685"/>
    </location>
</feature>
<evidence type="ECO:0000259" key="3">
    <source>
        <dbReference type="Pfam" id="PF07744"/>
    </source>
</evidence>
<dbReference type="GO" id="GO:0005634">
    <property type="term" value="C:nucleus"/>
    <property type="evidence" value="ECO:0007669"/>
    <property type="project" value="TreeGrafter"/>
</dbReference>
<feature type="region of interest" description="Disordered" evidence="2">
    <location>
        <begin position="617"/>
        <end position="636"/>
    </location>
</feature>
<feature type="region of interest" description="Disordered" evidence="2">
    <location>
        <begin position="656"/>
        <end position="696"/>
    </location>
</feature>
<feature type="domain" description="Spen paralogue and orthologue SPOC C-terminal" evidence="3">
    <location>
        <begin position="736"/>
        <end position="884"/>
    </location>
</feature>
<keyword evidence="1" id="KW-0175">Coiled coil</keyword>
<dbReference type="OrthoDB" id="1884872at2759"/>
<feature type="region of interest" description="Disordered" evidence="2">
    <location>
        <begin position="1257"/>
        <end position="1504"/>
    </location>
</feature>
<feature type="region of interest" description="Disordered" evidence="2">
    <location>
        <begin position="1819"/>
        <end position="1863"/>
    </location>
</feature>
<dbReference type="PANTHER" id="PTHR11477:SF13">
    <property type="entry name" value="DEATH-INDUCER OBLITERATOR 1"/>
    <property type="match status" value="1"/>
</dbReference>
<feature type="region of interest" description="Disordered" evidence="2">
    <location>
        <begin position="1675"/>
        <end position="1695"/>
    </location>
</feature>
<accession>A0A553RE19</accession>